<evidence type="ECO:0000256" key="2">
    <source>
        <dbReference type="ARBA" id="ARBA00005263"/>
    </source>
</evidence>
<dbReference type="GO" id="GO:0005198">
    <property type="term" value="F:structural molecule activity"/>
    <property type="evidence" value="ECO:0007669"/>
    <property type="project" value="InterPro"/>
</dbReference>
<dbReference type="Pfam" id="PF01086">
    <property type="entry name" value="Clathrin_lg_ch"/>
    <property type="match status" value="1"/>
</dbReference>
<feature type="compositionally biased region" description="Basic and acidic residues" evidence="7">
    <location>
        <begin position="141"/>
        <end position="158"/>
    </location>
</feature>
<evidence type="ECO:0000313" key="9">
    <source>
        <dbReference type="Proteomes" id="UP001152795"/>
    </source>
</evidence>
<evidence type="ECO:0000256" key="4">
    <source>
        <dbReference type="ARBA" id="ARBA00023176"/>
    </source>
</evidence>
<dbReference type="InterPro" id="IPR000996">
    <property type="entry name" value="Clathrin_L-chain"/>
</dbReference>
<dbReference type="PANTHER" id="PTHR10639">
    <property type="entry name" value="CLATHRIN LIGHT CHAIN"/>
    <property type="match status" value="1"/>
</dbReference>
<dbReference type="GO" id="GO:0030130">
    <property type="term" value="C:clathrin coat of trans-Golgi network vesicle"/>
    <property type="evidence" value="ECO:0007669"/>
    <property type="project" value="InterPro"/>
</dbReference>
<comment type="subcellular location">
    <subcellularLocation>
        <location evidence="1 6">Cytoplasmic vesicle membrane</location>
        <topology evidence="1 6">Peripheral membrane protein</topology>
        <orientation evidence="1 6">Cytoplasmic side</orientation>
    </subcellularLocation>
    <subcellularLocation>
        <location evidence="6">Membrane</location>
        <location evidence="6">Coated pit</location>
        <topology evidence="6">Peripheral membrane protein</topology>
        <orientation evidence="6">Cytoplasmic side</orientation>
    </subcellularLocation>
    <text evidence="6">Cytoplasmic face of coated pits and vesicles.</text>
</comment>
<dbReference type="AlphaFoldDB" id="A0A6S7K3V7"/>
<protein>
    <recommendedName>
        <fullName evidence="6">Clathrin light chain</fullName>
    </recommendedName>
</protein>
<proteinExistence type="inferred from homology"/>
<keyword evidence="4 6" id="KW-0168">Coated pit</keyword>
<dbReference type="Proteomes" id="UP001152795">
    <property type="component" value="Unassembled WGS sequence"/>
</dbReference>
<dbReference type="GO" id="GO:0006886">
    <property type="term" value="P:intracellular protein transport"/>
    <property type="evidence" value="ECO:0007669"/>
    <property type="project" value="InterPro"/>
</dbReference>
<dbReference type="OrthoDB" id="5512at2759"/>
<accession>A0A6S7K3V7</accession>
<dbReference type="GO" id="GO:0032050">
    <property type="term" value="F:clathrin heavy chain binding"/>
    <property type="evidence" value="ECO:0007669"/>
    <property type="project" value="TreeGrafter"/>
</dbReference>
<feature type="region of interest" description="Disordered" evidence="7">
    <location>
        <begin position="134"/>
        <end position="158"/>
    </location>
</feature>
<keyword evidence="9" id="KW-1185">Reference proteome</keyword>
<feature type="compositionally biased region" description="Acidic residues" evidence="7">
    <location>
        <begin position="27"/>
        <end position="50"/>
    </location>
</feature>
<evidence type="ECO:0000256" key="3">
    <source>
        <dbReference type="ARBA" id="ARBA00023136"/>
    </source>
</evidence>
<dbReference type="PROSITE" id="PS00581">
    <property type="entry name" value="CLATHRIN_LIGHT_CHN_2"/>
    <property type="match status" value="1"/>
</dbReference>
<comment type="function">
    <text evidence="6">Clathrin is the major protein of the polyhedral coat of coated pits and vesicles.</text>
</comment>
<evidence type="ECO:0000256" key="7">
    <source>
        <dbReference type="SAM" id="MobiDB-lite"/>
    </source>
</evidence>
<feature type="region of interest" description="Disordered" evidence="7">
    <location>
        <begin position="1"/>
        <end position="90"/>
    </location>
</feature>
<dbReference type="EMBL" id="CACRXK020008911">
    <property type="protein sequence ID" value="CAB4015958.1"/>
    <property type="molecule type" value="Genomic_DNA"/>
</dbReference>
<sequence length="200" mass="22567">MADDLLNTNGNAEVDPAAEFLAREQDELAELGEDFQTEENGDAGEQDDTGDLIGGTEDVGGPAINGFDDDDDPLPSSMSGGNLVPEIEPECIRKWKEEKAALLEEMDEKERQDQEDWIAQGKKELEEWYARTNEQLGKTQENNRADEEQFIAERDETKPGSEWEKVCRMCDFNPKGTKPTKDTSRMRSILLQLKQTPLIR</sequence>
<dbReference type="GO" id="GO:0072583">
    <property type="term" value="P:clathrin-dependent endocytosis"/>
    <property type="evidence" value="ECO:0007669"/>
    <property type="project" value="TreeGrafter"/>
</dbReference>
<name>A0A6S7K3V7_PARCT</name>
<evidence type="ECO:0000256" key="1">
    <source>
        <dbReference type="ARBA" id="ARBA00004180"/>
    </source>
</evidence>
<comment type="similarity">
    <text evidence="2 6">Belongs to the clathrin light chain family.</text>
</comment>
<keyword evidence="3 6" id="KW-0472">Membrane</keyword>
<organism evidence="8 9">
    <name type="scientific">Paramuricea clavata</name>
    <name type="common">Red gorgonian</name>
    <name type="synonym">Violescent sea-whip</name>
    <dbReference type="NCBI Taxonomy" id="317549"/>
    <lineage>
        <taxon>Eukaryota</taxon>
        <taxon>Metazoa</taxon>
        <taxon>Cnidaria</taxon>
        <taxon>Anthozoa</taxon>
        <taxon>Octocorallia</taxon>
        <taxon>Malacalcyonacea</taxon>
        <taxon>Plexauridae</taxon>
        <taxon>Paramuricea</taxon>
    </lineage>
</organism>
<gene>
    <name evidence="8" type="ORF">PACLA_8A072631</name>
</gene>
<evidence type="ECO:0000256" key="6">
    <source>
        <dbReference type="RuleBase" id="RU363137"/>
    </source>
</evidence>
<dbReference type="PANTHER" id="PTHR10639:SF7">
    <property type="entry name" value="CLATHRIN LIGHT CHAIN"/>
    <property type="match status" value="1"/>
</dbReference>
<reference evidence="8" key="1">
    <citation type="submission" date="2020-04" db="EMBL/GenBank/DDBJ databases">
        <authorList>
            <person name="Alioto T."/>
            <person name="Alioto T."/>
            <person name="Gomez Garrido J."/>
        </authorList>
    </citation>
    <scope>NUCLEOTIDE SEQUENCE</scope>
    <source>
        <strain evidence="8">A484AB</strain>
    </source>
</reference>
<evidence type="ECO:0000313" key="8">
    <source>
        <dbReference type="EMBL" id="CAB4015958.1"/>
    </source>
</evidence>
<keyword evidence="5 6" id="KW-0968">Cytoplasmic vesicle</keyword>
<evidence type="ECO:0000256" key="5">
    <source>
        <dbReference type="ARBA" id="ARBA00023329"/>
    </source>
</evidence>
<dbReference type="GO" id="GO:0030132">
    <property type="term" value="C:clathrin coat of coated pit"/>
    <property type="evidence" value="ECO:0007669"/>
    <property type="project" value="InterPro"/>
</dbReference>
<feature type="compositionally biased region" description="Polar residues" evidence="7">
    <location>
        <begin position="1"/>
        <end position="11"/>
    </location>
</feature>
<comment type="caution">
    <text evidence="8">The sequence shown here is derived from an EMBL/GenBank/DDBJ whole genome shotgun (WGS) entry which is preliminary data.</text>
</comment>